<dbReference type="Gene3D" id="3.30.70.1290">
    <property type="entry name" value="Transposase IS200-like"/>
    <property type="match status" value="1"/>
</dbReference>
<protein>
    <submittedName>
        <fullName evidence="2">Transposase</fullName>
    </submittedName>
</protein>
<evidence type="ECO:0000259" key="1">
    <source>
        <dbReference type="SMART" id="SM01321"/>
    </source>
</evidence>
<dbReference type="AlphaFoldDB" id="A0AAU0US92"/>
<dbReference type="GO" id="GO:0003677">
    <property type="term" value="F:DNA binding"/>
    <property type="evidence" value="ECO:0007669"/>
    <property type="project" value="InterPro"/>
</dbReference>
<dbReference type="GO" id="GO:0004803">
    <property type="term" value="F:transposase activity"/>
    <property type="evidence" value="ECO:0007669"/>
    <property type="project" value="InterPro"/>
</dbReference>
<sequence length="281" mass="33749">MGRKPRIEYKGGVYHIIQRGNNREYIFENRDYKVYLLELVKEYKLIMNFEFYGFVLMDNHYHFVLKTLEAPLQDIMHRINNKYSKFYNYINGRTGHVFENRYKGILVKDNKYLLSLLRYIHQNPVRAKMCKKAKDYRWSSDPYYRRNKRGDIVDIDFILNIFSENRQEAIKAYEKFMDMDEMEEGSIFEEGLFIGGNQKTIINKPLAEIQRKSLDEILFEVTQDNAIFKEIKNASRKRHLTHYKQAYINKSLAANYTMKEIGENISISEAAVYKMYEKLKH</sequence>
<dbReference type="SUPFAM" id="SSF143422">
    <property type="entry name" value="Transposase IS200-like"/>
    <property type="match status" value="1"/>
</dbReference>
<dbReference type="PANTHER" id="PTHR34322">
    <property type="entry name" value="TRANSPOSASE, Y1_TNP DOMAIN-CONTAINING"/>
    <property type="match status" value="1"/>
</dbReference>
<evidence type="ECO:0000313" key="3">
    <source>
        <dbReference type="EMBL" id="WRO22720.1"/>
    </source>
</evidence>
<keyword evidence="4" id="KW-1185">Reference proteome</keyword>
<dbReference type="EMBL" id="CP121694">
    <property type="protein sequence ID" value="WRO22720.1"/>
    <property type="molecule type" value="Genomic_DNA"/>
</dbReference>
<dbReference type="KEGG" id="dbc:MFMK1_002558"/>
<dbReference type="Pfam" id="PF01797">
    <property type="entry name" value="Y1_Tnp"/>
    <property type="match status" value="1"/>
</dbReference>
<proteinExistence type="predicted"/>
<organism evidence="2 4">
    <name type="scientific">Metallumcola ferriviriculae</name>
    <dbReference type="NCBI Taxonomy" id="3039180"/>
    <lineage>
        <taxon>Bacteria</taxon>
        <taxon>Bacillati</taxon>
        <taxon>Bacillota</taxon>
        <taxon>Clostridia</taxon>
        <taxon>Neomoorellales</taxon>
        <taxon>Desulfitibacteraceae</taxon>
        <taxon>Metallumcola</taxon>
    </lineage>
</organism>
<dbReference type="PANTHER" id="PTHR34322:SF2">
    <property type="entry name" value="TRANSPOSASE IS200-LIKE DOMAIN-CONTAINING PROTEIN"/>
    <property type="match status" value="1"/>
</dbReference>
<dbReference type="KEGG" id="dbc:MFMK1_002552"/>
<reference evidence="2 4" key="1">
    <citation type="submission" date="2023-04" db="EMBL/GenBank/DDBJ databases">
        <authorList>
            <person name="Hsu D."/>
        </authorList>
    </citation>
    <scope>NUCLEOTIDE SEQUENCE [LARGE SCALE GENOMIC DNA]</scope>
    <source>
        <strain evidence="2 4">MK1</strain>
    </source>
</reference>
<dbReference type="SMART" id="SM01321">
    <property type="entry name" value="Y1_Tnp"/>
    <property type="match status" value="1"/>
</dbReference>
<name>A0AAU0US92_9FIRM</name>
<feature type="domain" description="Transposase IS200-like" evidence="1">
    <location>
        <begin position="9"/>
        <end position="123"/>
    </location>
</feature>
<evidence type="ECO:0000313" key="4">
    <source>
        <dbReference type="Proteomes" id="UP001329915"/>
    </source>
</evidence>
<gene>
    <name evidence="2" type="ORF">MFMK1_002552</name>
    <name evidence="3" type="ORF">MFMK1_002558</name>
</gene>
<dbReference type="RefSeq" id="WP_366922116.1">
    <property type="nucleotide sequence ID" value="NZ_CP121694.1"/>
</dbReference>
<dbReference type="Proteomes" id="UP001329915">
    <property type="component" value="Chromosome"/>
</dbReference>
<dbReference type="InterPro" id="IPR036515">
    <property type="entry name" value="Transposase_17_sf"/>
</dbReference>
<evidence type="ECO:0000313" key="2">
    <source>
        <dbReference type="EMBL" id="WRO22714.1"/>
    </source>
</evidence>
<dbReference type="InterPro" id="IPR002686">
    <property type="entry name" value="Transposase_17"/>
</dbReference>
<accession>A0AAU0US92</accession>
<dbReference type="EMBL" id="CP121694">
    <property type="protein sequence ID" value="WRO22714.1"/>
    <property type="molecule type" value="Genomic_DNA"/>
</dbReference>
<dbReference type="GO" id="GO:0006313">
    <property type="term" value="P:DNA transposition"/>
    <property type="evidence" value="ECO:0007669"/>
    <property type="project" value="InterPro"/>
</dbReference>